<organism evidence="2 3">
    <name type="scientific">Setaria italica</name>
    <name type="common">Foxtail millet</name>
    <name type="synonym">Panicum italicum</name>
    <dbReference type="NCBI Taxonomy" id="4555"/>
    <lineage>
        <taxon>Eukaryota</taxon>
        <taxon>Viridiplantae</taxon>
        <taxon>Streptophyta</taxon>
        <taxon>Embryophyta</taxon>
        <taxon>Tracheophyta</taxon>
        <taxon>Spermatophyta</taxon>
        <taxon>Magnoliopsida</taxon>
        <taxon>Liliopsida</taxon>
        <taxon>Poales</taxon>
        <taxon>Poaceae</taxon>
        <taxon>PACMAD clade</taxon>
        <taxon>Panicoideae</taxon>
        <taxon>Panicodae</taxon>
        <taxon>Paniceae</taxon>
        <taxon>Cenchrinae</taxon>
        <taxon>Setaria</taxon>
    </lineage>
</organism>
<dbReference type="Proteomes" id="UP000004995">
    <property type="component" value="Unassembled WGS sequence"/>
</dbReference>
<dbReference type="InParanoid" id="K3XUL3"/>
<dbReference type="EMBL" id="AGNK02003195">
    <property type="status" value="NOT_ANNOTATED_CDS"/>
    <property type="molecule type" value="Genomic_DNA"/>
</dbReference>
<accession>K3XUL3</accession>
<keyword evidence="3" id="KW-1185">Reference proteome</keyword>
<dbReference type="AlphaFoldDB" id="K3XUL3"/>
<dbReference type="Gramene" id="KQL05886">
    <property type="protein sequence ID" value="KQL05886"/>
    <property type="gene ID" value="SETIT_005620mg"/>
</dbReference>
<reference evidence="3" key="1">
    <citation type="journal article" date="2012" name="Nat. Biotechnol.">
        <title>Reference genome sequence of the model plant Setaria.</title>
        <authorList>
            <person name="Bennetzen J.L."/>
            <person name="Schmutz J."/>
            <person name="Wang H."/>
            <person name="Percifield R."/>
            <person name="Hawkins J."/>
            <person name="Pontaroli A.C."/>
            <person name="Estep M."/>
            <person name="Feng L."/>
            <person name="Vaughn J.N."/>
            <person name="Grimwood J."/>
            <person name="Jenkins J."/>
            <person name="Barry K."/>
            <person name="Lindquist E."/>
            <person name="Hellsten U."/>
            <person name="Deshpande S."/>
            <person name="Wang X."/>
            <person name="Wu X."/>
            <person name="Mitros T."/>
            <person name="Triplett J."/>
            <person name="Yang X."/>
            <person name="Ye C.Y."/>
            <person name="Mauro-Herrera M."/>
            <person name="Wang L."/>
            <person name="Li P."/>
            <person name="Sharma M."/>
            <person name="Sharma R."/>
            <person name="Ronald P.C."/>
            <person name="Panaud O."/>
            <person name="Kellogg E.A."/>
            <person name="Brutnell T.P."/>
            <person name="Doust A.N."/>
            <person name="Tuskan G.A."/>
            <person name="Rokhsar D."/>
            <person name="Devos K.M."/>
        </authorList>
    </citation>
    <scope>NUCLEOTIDE SEQUENCE [LARGE SCALE GENOMIC DNA]</scope>
    <source>
        <strain evidence="3">cv. Yugu1</strain>
    </source>
</reference>
<sequence length="41" mass="4884">MFYHDNQKQLDENGHNRKRLSVSTKPKLMSNRHLSKILKCS</sequence>
<evidence type="ECO:0000256" key="1">
    <source>
        <dbReference type="SAM" id="MobiDB-lite"/>
    </source>
</evidence>
<name>K3XUL3_SETIT</name>
<feature type="region of interest" description="Disordered" evidence="1">
    <location>
        <begin position="1"/>
        <end position="41"/>
    </location>
</feature>
<dbReference type="EnsemblPlants" id="KQL05886">
    <property type="protein sequence ID" value="KQL05886"/>
    <property type="gene ID" value="SETIT_005620mg"/>
</dbReference>
<protein>
    <submittedName>
        <fullName evidence="2">Uncharacterized protein</fullName>
    </submittedName>
</protein>
<evidence type="ECO:0000313" key="2">
    <source>
        <dbReference type="EnsemblPlants" id="KQL05886"/>
    </source>
</evidence>
<reference evidence="2" key="2">
    <citation type="submission" date="2018-08" db="UniProtKB">
        <authorList>
            <consortium name="EnsemblPlants"/>
        </authorList>
    </citation>
    <scope>IDENTIFICATION</scope>
    <source>
        <strain evidence="2">Yugu1</strain>
    </source>
</reference>
<dbReference type="HOGENOM" id="CLU_3280475_0_0_1"/>
<evidence type="ECO:0000313" key="3">
    <source>
        <dbReference type="Proteomes" id="UP000004995"/>
    </source>
</evidence>
<feature type="compositionally biased region" description="Basic and acidic residues" evidence="1">
    <location>
        <begin position="1"/>
        <end position="15"/>
    </location>
</feature>
<proteinExistence type="predicted"/>